<reference evidence="4 5" key="1">
    <citation type="journal article" date="2016" name="Genome Biol. Evol.">
        <title>Gene Family Evolution Reflects Adaptation to Soil Environmental Stressors in the Genome of the Collembolan Orchesella cincta.</title>
        <authorList>
            <person name="Faddeeva-Vakhrusheva A."/>
            <person name="Derks M.F."/>
            <person name="Anvar S.Y."/>
            <person name="Agamennone V."/>
            <person name="Suring W."/>
            <person name="Smit S."/>
            <person name="van Straalen N.M."/>
            <person name="Roelofs D."/>
        </authorList>
    </citation>
    <scope>NUCLEOTIDE SEQUENCE [LARGE SCALE GENOMIC DNA]</scope>
    <source>
        <tissue evidence="4">Mixed pool</tissue>
    </source>
</reference>
<dbReference type="InterPro" id="IPR011041">
    <property type="entry name" value="Quinoprot_gluc/sorb_DH_b-prop"/>
</dbReference>
<protein>
    <submittedName>
        <fullName evidence="4">L-sorbosone dehydrogenase</fullName>
    </submittedName>
</protein>
<keyword evidence="5" id="KW-1185">Reference proteome</keyword>
<dbReference type="InterPro" id="IPR011042">
    <property type="entry name" value="6-blade_b-propeller_TolB-like"/>
</dbReference>
<dbReference type="Gene3D" id="2.120.10.30">
    <property type="entry name" value="TolB, C-terminal domain"/>
    <property type="match status" value="2"/>
</dbReference>
<dbReference type="SUPFAM" id="SSF50952">
    <property type="entry name" value="Soluble quinoprotein glucose dehydrogenase"/>
    <property type="match status" value="2"/>
</dbReference>
<feature type="signal peptide" evidence="2">
    <location>
        <begin position="1"/>
        <end position="21"/>
    </location>
</feature>
<feature type="region of interest" description="Disordered" evidence="1">
    <location>
        <begin position="409"/>
        <end position="455"/>
    </location>
</feature>
<dbReference type="Pfam" id="PF22807">
    <property type="entry name" value="TrAA12"/>
    <property type="match status" value="2"/>
</dbReference>
<dbReference type="STRING" id="48709.A0A1D2NJQ4"/>
<keyword evidence="2" id="KW-0732">Signal</keyword>
<feature type="chain" id="PRO_5008905670" evidence="2">
    <location>
        <begin position="22"/>
        <end position="926"/>
    </location>
</feature>
<name>A0A1D2NJQ4_ORCCI</name>
<feature type="domain" description="Pyrroloquinoline quinone-dependent pyranose dehydrogenase beta-propeller" evidence="3">
    <location>
        <begin position="42"/>
        <end position="408"/>
    </location>
</feature>
<dbReference type="InterPro" id="IPR054539">
    <property type="entry name" value="Beta-prop_PDH"/>
</dbReference>
<accession>A0A1D2NJQ4</accession>
<dbReference type="OrthoDB" id="507128at2759"/>
<sequence>MFSFSSLRPFLLLILLQAVQGQVRFRTAENFVATRYTDPNVVRLPRGILIDDVGDILIVSNKPFSRITAVYEATPNVVETAEIVNDVELGLNHGIAYNAGYLYASSATNVYRWPYTPGQRTALRSSPEIVVRNMPRGGHETRTLIFDGINTLYVSVGSANNVDANSDRARVRRFNVGQGIPPGGFDFPNGQVFADGLRNAVGLAFDSKGVLWGVDNGADNLNRKDLGGDIHNTNPADELIRFDQALGTFYGYPYCWTVDTLQNYASGDQLAWPEFMHDTYTDMWCNKTSMNRGPTLPLPAHHAPLGITFYDGRACSNNSVGAFPCDMIGDAFVAFHGSWNRKPPGGYRVARIPIDPITRLPTGKILDIIYEPSVGSCSPCLRPVSLAFDNRGRLLVTVDSSSEILRINYEDRSLDPDPTTTSEPTTSPTTPSVSSTQTPTRTPTQAPTPTPKPNSAGKLNFSGILFYNVLKSAVLHVKIDNVEHPDKIAVSLIKFYLHAPVLHTLIVSSGGQVSFKLGEITMARLANLICLLLAVSSRSFVNGQASFNTTGNYRASSYASVSSARGLFLDETGDLLVSSANSRLTSVYVVDGNVQTSVLLQNTDLRLNHGISYRNGFLYASSTVTTYRWPFTPGQRTAITESPEIVIKNQPPGGHATRTLVFDDEGLLYVSVGSNGNVDQDSSRARIRRFNISSIPVGGIEFTTGEVFADGLRNEVGLAFDGNGVLWGVQNGADNLNRDDLGGDIHNTNPADEMTKFDQAIGTHYGYPFCWTVDELANHQRGEQFAWPTFMTDGVHTDSWCNNVNNNRPPTLPLPAHNAALGITFYDGSVCNSSAGAFPCSMTGDAFVAFHGSWNREPPQGYKVVRIPIDPQTRLPTGEILDVMYEPDPAGCGRCLQPVNVVFNKEGHLLVSADASSEIFRITYAQ</sequence>
<dbReference type="EMBL" id="LJIJ01000022">
    <property type="protein sequence ID" value="ODN05481.1"/>
    <property type="molecule type" value="Genomic_DNA"/>
</dbReference>
<comment type="caution">
    <text evidence="4">The sequence shown here is derived from an EMBL/GenBank/DDBJ whole genome shotgun (WGS) entry which is preliminary data.</text>
</comment>
<feature type="compositionally biased region" description="Low complexity" evidence="1">
    <location>
        <begin position="416"/>
        <end position="445"/>
    </location>
</feature>
<dbReference type="OMA" id="YANKNPP"/>
<organism evidence="4 5">
    <name type="scientific">Orchesella cincta</name>
    <name type="common">Springtail</name>
    <name type="synonym">Podura cincta</name>
    <dbReference type="NCBI Taxonomy" id="48709"/>
    <lineage>
        <taxon>Eukaryota</taxon>
        <taxon>Metazoa</taxon>
        <taxon>Ecdysozoa</taxon>
        <taxon>Arthropoda</taxon>
        <taxon>Hexapoda</taxon>
        <taxon>Collembola</taxon>
        <taxon>Entomobryomorpha</taxon>
        <taxon>Entomobryoidea</taxon>
        <taxon>Orchesellidae</taxon>
        <taxon>Orchesellinae</taxon>
        <taxon>Orchesella</taxon>
    </lineage>
</organism>
<dbReference type="Proteomes" id="UP000094527">
    <property type="component" value="Unassembled WGS sequence"/>
</dbReference>
<evidence type="ECO:0000313" key="5">
    <source>
        <dbReference type="Proteomes" id="UP000094527"/>
    </source>
</evidence>
<feature type="domain" description="Pyrroloquinoline quinone-dependent pyranose dehydrogenase beta-propeller" evidence="3">
    <location>
        <begin position="554"/>
        <end position="923"/>
    </location>
</feature>
<dbReference type="PANTHER" id="PTHR19328:SF53">
    <property type="entry name" value="MEMBRANE PROTEIN"/>
    <property type="match status" value="1"/>
</dbReference>
<evidence type="ECO:0000313" key="4">
    <source>
        <dbReference type="EMBL" id="ODN05481.1"/>
    </source>
</evidence>
<dbReference type="PANTHER" id="PTHR19328">
    <property type="entry name" value="HEDGEHOG-INTERACTING PROTEIN"/>
    <property type="match status" value="1"/>
</dbReference>
<proteinExistence type="predicted"/>
<evidence type="ECO:0000256" key="1">
    <source>
        <dbReference type="SAM" id="MobiDB-lite"/>
    </source>
</evidence>
<dbReference type="AlphaFoldDB" id="A0A1D2NJQ4"/>
<gene>
    <name evidence="4" type="ORF">Ocin01_01179</name>
</gene>
<evidence type="ECO:0000256" key="2">
    <source>
        <dbReference type="SAM" id="SignalP"/>
    </source>
</evidence>
<evidence type="ECO:0000259" key="3">
    <source>
        <dbReference type="Pfam" id="PF22807"/>
    </source>
</evidence>